<evidence type="ECO:0000313" key="2">
    <source>
        <dbReference type="Proteomes" id="UP000031036"/>
    </source>
</evidence>
<reference evidence="1 2" key="1">
    <citation type="submission" date="2014-11" db="EMBL/GenBank/DDBJ databases">
        <title>Genetic blueprint of the zoonotic pathogen Toxocara canis.</title>
        <authorList>
            <person name="Zhu X.-Q."/>
            <person name="Korhonen P.K."/>
            <person name="Cai H."/>
            <person name="Young N.D."/>
            <person name="Nejsum P."/>
            <person name="von Samson-Himmelstjerna G."/>
            <person name="Boag P.R."/>
            <person name="Tan P."/>
            <person name="Li Q."/>
            <person name="Min J."/>
            <person name="Yang Y."/>
            <person name="Wang X."/>
            <person name="Fang X."/>
            <person name="Hall R.S."/>
            <person name="Hofmann A."/>
            <person name="Sternberg P.W."/>
            <person name="Jex A.R."/>
            <person name="Gasser R.B."/>
        </authorList>
    </citation>
    <scope>NUCLEOTIDE SEQUENCE [LARGE SCALE GENOMIC DNA]</scope>
    <source>
        <strain evidence="1">PN_DK_2014</strain>
    </source>
</reference>
<dbReference type="Proteomes" id="UP000031036">
    <property type="component" value="Unassembled WGS sequence"/>
</dbReference>
<gene>
    <name evidence="1" type="ORF">Tcan_05764</name>
</gene>
<accession>A0A0B2VX50</accession>
<organism evidence="1 2">
    <name type="scientific">Toxocara canis</name>
    <name type="common">Canine roundworm</name>
    <dbReference type="NCBI Taxonomy" id="6265"/>
    <lineage>
        <taxon>Eukaryota</taxon>
        <taxon>Metazoa</taxon>
        <taxon>Ecdysozoa</taxon>
        <taxon>Nematoda</taxon>
        <taxon>Chromadorea</taxon>
        <taxon>Rhabditida</taxon>
        <taxon>Spirurina</taxon>
        <taxon>Ascaridomorpha</taxon>
        <taxon>Ascaridoidea</taxon>
        <taxon>Toxocaridae</taxon>
        <taxon>Toxocara</taxon>
    </lineage>
</organism>
<protein>
    <submittedName>
        <fullName evidence="1">Uncharacterized protein</fullName>
    </submittedName>
</protein>
<keyword evidence="2" id="KW-1185">Reference proteome</keyword>
<comment type="caution">
    <text evidence="1">The sequence shown here is derived from an EMBL/GenBank/DDBJ whole genome shotgun (WGS) entry which is preliminary data.</text>
</comment>
<dbReference type="AlphaFoldDB" id="A0A0B2VX50"/>
<name>A0A0B2VX50_TOXCA</name>
<evidence type="ECO:0000313" key="1">
    <source>
        <dbReference type="EMBL" id="KHN85907.1"/>
    </source>
</evidence>
<proteinExistence type="predicted"/>
<sequence>MFVKAILTPDCKGFAFYTTSGKPPFRTTPTVNYTKSVSGGELTLHYNYSSLKFASSGPQKAADSITTKVVDLPNGFSFTLSFTKSKVYLIFNGRLLFMDISDVMLMDDFDYATQFKTSKPVASVDGCPASKQRVIIRKTSYVRTFNYASAHWVTNQRPLGPIVAGDIVMCSSLSAPCGPKVSAPVVCQPTSNDFYFTALRLGHARKDVELMRQQDKGRNLSIALINGKQVSQHNDYEFFVNEDGKWS</sequence>
<dbReference type="EMBL" id="JPKZ01000716">
    <property type="protein sequence ID" value="KHN85907.1"/>
    <property type="molecule type" value="Genomic_DNA"/>
</dbReference>